<dbReference type="InterPro" id="IPR051121">
    <property type="entry name" value="FAH"/>
</dbReference>
<name>A0A927GSZ5_9BACL</name>
<dbReference type="Gene3D" id="3.90.850.10">
    <property type="entry name" value="Fumarylacetoacetase-like, C-terminal domain"/>
    <property type="match status" value="1"/>
</dbReference>
<dbReference type="GO" id="GO:0046872">
    <property type="term" value="F:metal ion binding"/>
    <property type="evidence" value="ECO:0007669"/>
    <property type="project" value="UniProtKB-KW"/>
</dbReference>
<dbReference type="GO" id="GO:0016787">
    <property type="term" value="F:hydrolase activity"/>
    <property type="evidence" value="ECO:0007669"/>
    <property type="project" value="UniProtKB-KW"/>
</dbReference>
<dbReference type="EMBL" id="JACXIZ010000025">
    <property type="protein sequence ID" value="MBD2846555.1"/>
    <property type="molecule type" value="Genomic_DNA"/>
</dbReference>
<accession>A0A927GSZ5</accession>
<dbReference type="PANTHER" id="PTHR42796:SF7">
    <property type="entry name" value="2-DEHYDRO-3-DEOXY-D-ARABINONATE DEHYDRATASE"/>
    <property type="match status" value="1"/>
</dbReference>
<dbReference type="Proteomes" id="UP000621560">
    <property type="component" value="Unassembled WGS sequence"/>
</dbReference>
<proteinExistence type="inferred from homology"/>
<dbReference type="GO" id="GO:0044281">
    <property type="term" value="P:small molecule metabolic process"/>
    <property type="evidence" value="ECO:0007669"/>
    <property type="project" value="UniProtKB-ARBA"/>
</dbReference>
<evidence type="ECO:0000256" key="2">
    <source>
        <dbReference type="ARBA" id="ARBA00022723"/>
    </source>
</evidence>
<dbReference type="RefSeq" id="WP_190919075.1">
    <property type="nucleotide sequence ID" value="NZ_JACXIZ010000025.1"/>
</dbReference>
<sequence length="313" mass="34493">MRLVRYIEAEGKPPVFAACTEEGQVVPLPQDGIQALIRQARSERVTPLEWVRKWMRTAPRLEASEEQLRLAVPLVAPEVWAAGVTYARSRDARNYEATGGKLDATTFYDKVYDAPRPELFLKSTAARTVGPEEEMLLRSDSNWQIPEPELGLVLDGDGAIVGYTAGNDLSCRDIEGENPLYLPQAKVWKRSCSLGPAIVLAESVEDPYRFELACRIYRGGALVSEGTASTGQLKRRFDELVAYLIRDNDTFDGNVLLTGTCIVPPNAFTLQNGDVVEIEIGGIGTLRNTMRSPTQNATQNATHDSERSASEFG</sequence>
<feature type="compositionally biased region" description="Basic and acidic residues" evidence="3">
    <location>
        <begin position="303"/>
        <end position="313"/>
    </location>
</feature>
<evidence type="ECO:0000259" key="4">
    <source>
        <dbReference type="Pfam" id="PF01557"/>
    </source>
</evidence>
<organism evidence="5 6">
    <name type="scientific">Paenibacillus sabuli</name>
    <dbReference type="NCBI Taxonomy" id="2772509"/>
    <lineage>
        <taxon>Bacteria</taxon>
        <taxon>Bacillati</taxon>
        <taxon>Bacillota</taxon>
        <taxon>Bacilli</taxon>
        <taxon>Bacillales</taxon>
        <taxon>Paenibacillaceae</taxon>
        <taxon>Paenibacillus</taxon>
    </lineage>
</organism>
<gene>
    <name evidence="5" type="ORF">IDH44_15250</name>
</gene>
<dbReference type="InterPro" id="IPR011234">
    <property type="entry name" value="Fumarylacetoacetase-like_C"/>
</dbReference>
<feature type="compositionally biased region" description="Polar residues" evidence="3">
    <location>
        <begin position="287"/>
        <end position="302"/>
    </location>
</feature>
<feature type="region of interest" description="Disordered" evidence="3">
    <location>
        <begin position="287"/>
        <end position="313"/>
    </location>
</feature>
<evidence type="ECO:0000313" key="6">
    <source>
        <dbReference type="Proteomes" id="UP000621560"/>
    </source>
</evidence>
<reference evidence="5" key="1">
    <citation type="submission" date="2020-09" db="EMBL/GenBank/DDBJ databases">
        <title>A novel bacterium of genus Paenibacillus, isolated from South China Sea.</title>
        <authorList>
            <person name="Huang H."/>
            <person name="Mo K."/>
            <person name="Hu Y."/>
        </authorList>
    </citation>
    <scope>NUCLEOTIDE SEQUENCE</scope>
    <source>
        <strain evidence="5">IB182496</strain>
    </source>
</reference>
<keyword evidence="5" id="KW-0378">Hydrolase</keyword>
<dbReference type="SUPFAM" id="SSF56529">
    <property type="entry name" value="FAH"/>
    <property type="match status" value="1"/>
</dbReference>
<evidence type="ECO:0000256" key="1">
    <source>
        <dbReference type="ARBA" id="ARBA00010211"/>
    </source>
</evidence>
<protein>
    <submittedName>
        <fullName evidence="5">Fumarylacetoacetate hydrolase family protein</fullName>
    </submittedName>
</protein>
<evidence type="ECO:0000313" key="5">
    <source>
        <dbReference type="EMBL" id="MBD2846555.1"/>
    </source>
</evidence>
<keyword evidence="6" id="KW-1185">Reference proteome</keyword>
<keyword evidence="2" id="KW-0479">Metal-binding</keyword>
<comment type="similarity">
    <text evidence="1">Belongs to the FAH family.</text>
</comment>
<evidence type="ECO:0000256" key="3">
    <source>
        <dbReference type="SAM" id="MobiDB-lite"/>
    </source>
</evidence>
<dbReference type="Pfam" id="PF01557">
    <property type="entry name" value="FAA_hydrolase"/>
    <property type="match status" value="1"/>
</dbReference>
<dbReference type="InterPro" id="IPR036663">
    <property type="entry name" value="Fumarylacetoacetase_C_sf"/>
</dbReference>
<feature type="domain" description="Fumarylacetoacetase-like C-terminal" evidence="4">
    <location>
        <begin position="92"/>
        <end position="290"/>
    </location>
</feature>
<dbReference type="PANTHER" id="PTHR42796">
    <property type="entry name" value="FUMARYLACETOACETATE HYDROLASE DOMAIN-CONTAINING PROTEIN 2A-RELATED"/>
    <property type="match status" value="1"/>
</dbReference>
<dbReference type="AlphaFoldDB" id="A0A927GSZ5"/>
<comment type="caution">
    <text evidence="5">The sequence shown here is derived from an EMBL/GenBank/DDBJ whole genome shotgun (WGS) entry which is preliminary data.</text>
</comment>